<feature type="transmembrane region" description="Helical" evidence="7">
    <location>
        <begin position="304"/>
        <end position="326"/>
    </location>
</feature>
<evidence type="ECO:0000313" key="10">
    <source>
        <dbReference type="Proteomes" id="UP000230886"/>
    </source>
</evidence>
<feature type="transmembrane region" description="Helical" evidence="7">
    <location>
        <begin position="338"/>
        <end position="357"/>
    </location>
</feature>
<keyword evidence="3" id="KW-1003">Cell membrane</keyword>
<dbReference type="PRINTS" id="PR01035">
    <property type="entry name" value="TCRTETA"/>
</dbReference>
<feature type="transmembrane region" description="Helical" evidence="7">
    <location>
        <begin position="49"/>
        <end position="69"/>
    </location>
</feature>
<comment type="caution">
    <text evidence="9">The sequence shown here is derived from an EMBL/GenBank/DDBJ whole genome shotgun (WGS) entry which is preliminary data.</text>
</comment>
<dbReference type="InterPro" id="IPR036259">
    <property type="entry name" value="MFS_trans_sf"/>
</dbReference>
<dbReference type="GO" id="GO:0005886">
    <property type="term" value="C:plasma membrane"/>
    <property type="evidence" value="ECO:0007669"/>
    <property type="project" value="UniProtKB-SubCell"/>
</dbReference>
<dbReference type="Pfam" id="PF07690">
    <property type="entry name" value="MFS_1"/>
    <property type="match status" value="1"/>
</dbReference>
<dbReference type="InterPro" id="IPR001958">
    <property type="entry name" value="Tet-R_TetA/multi-R_MdtG-like"/>
</dbReference>
<dbReference type="InterPro" id="IPR011701">
    <property type="entry name" value="MFS"/>
</dbReference>
<keyword evidence="2" id="KW-0813">Transport</keyword>
<gene>
    <name evidence="9" type="ORF">CHR55_19845</name>
</gene>
<evidence type="ECO:0000256" key="6">
    <source>
        <dbReference type="ARBA" id="ARBA00023136"/>
    </source>
</evidence>
<feature type="transmembrane region" description="Helical" evidence="7">
    <location>
        <begin position="269"/>
        <end position="292"/>
    </location>
</feature>
<dbReference type="PANTHER" id="PTHR42718">
    <property type="entry name" value="MAJOR FACILITATOR SUPERFAMILY MULTIDRUG TRANSPORTER MFSC"/>
    <property type="match status" value="1"/>
</dbReference>
<dbReference type="PANTHER" id="PTHR42718:SF46">
    <property type="entry name" value="BLR6921 PROTEIN"/>
    <property type="match status" value="1"/>
</dbReference>
<feature type="transmembrane region" description="Helical" evidence="7">
    <location>
        <begin position="403"/>
        <end position="425"/>
    </location>
</feature>
<keyword evidence="5 7" id="KW-1133">Transmembrane helix</keyword>
<proteinExistence type="predicted"/>
<evidence type="ECO:0000256" key="7">
    <source>
        <dbReference type="SAM" id="Phobius"/>
    </source>
</evidence>
<feature type="domain" description="Major facilitator superfamily (MFS) profile" evidence="8">
    <location>
        <begin position="15"/>
        <end position="456"/>
    </location>
</feature>
<comment type="subcellular location">
    <subcellularLocation>
        <location evidence="1">Cell membrane</location>
        <topology evidence="1">Multi-pass membrane protein</topology>
    </subcellularLocation>
</comment>
<dbReference type="Gene3D" id="1.20.1250.20">
    <property type="entry name" value="MFS general substrate transporter like domains"/>
    <property type="match status" value="1"/>
</dbReference>
<name>A0A2A5J983_RHOSG</name>
<keyword evidence="6 7" id="KW-0472">Membrane</keyword>
<feature type="transmembrane region" description="Helical" evidence="7">
    <location>
        <begin position="431"/>
        <end position="451"/>
    </location>
</feature>
<dbReference type="Proteomes" id="UP000230886">
    <property type="component" value="Unassembled WGS sequence"/>
</dbReference>
<evidence type="ECO:0000256" key="5">
    <source>
        <dbReference type="ARBA" id="ARBA00022989"/>
    </source>
</evidence>
<reference evidence="9 10" key="1">
    <citation type="submission" date="2017-07" db="EMBL/GenBank/DDBJ databases">
        <title>Draft sequence of Rhodococcus enclensis 23b-28.</title>
        <authorList>
            <person name="Besaury L."/>
            <person name="Sancelme M."/>
            <person name="Amato P."/>
            <person name="Lallement A."/>
            <person name="Delort A.-M."/>
        </authorList>
    </citation>
    <scope>NUCLEOTIDE SEQUENCE [LARGE SCALE GENOMIC DNA]</scope>
    <source>
        <strain evidence="9 10">23b-28</strain>
    </source>
</reference>
<dbReference type="GO" id="GO:0022857">
    <property type="term" value="F:transmembrane transporter activity"/>
    <property type="evidence" value="ECO:0007669"/>
    <property type="project" value="InterPro"/>
</dbReference>
<feature type="transmembrane region" description="Helical" evidence="7">
    <location>
        <begin position="81"/>
        <end position="100"/>
    </location>
</feature>
<accession>A0A2A5J983</accession>
<evidence type="ECO:0000256" key="3">
    <source>
        <dbReference type="ARBA" id="ARBA00022475"/>
    </source>
</evidence>
<dbReference type="RefSeq" id="WP_099697988.1">
    <property type="nucleotide sequence ID" value="NZ_JBIBSL010000011.1"/>
</dbReference>
<dbReference type="AlphaFoldDB" id="A0A2A5J983"/>
<evidence type="ECO:0000259" key="8">
    <source>
        <dbReference type="PROSITE" id="PS50850"/>
    </source>
</evidence>
<feature type="transmembrane region" description="Helical" evidence="7">
    <location>
        <begin position="12"/>
        <end position="29"/>
    </location>
</feature>
<dbReference type="Gene3D" id="1.20.1720.10">
    <property type="entry name" value="Multidrug resistance protein D"/>
    <property type="match status" value="1"/>
</dbReference>
<dbReference type="PROSITE" id="PS50850">
    <property type="entry name" value="MFS"/>
    <property type="match status" value="1"/>
</dbReference>
<feature type="transmembrane region" description="Helical" evidence="7">
    <location>
        <begin position="166"/>
        <end position="189"/>
    </location>
</feature>
<dbReference type="EMBL" id="NOVD01000015">
    <property type="protein sequence ID" value="PCK25561.1"/>
    <property type="molecule type" value="Genomic_DNA"/>
</dbReference>
<protein>
    <submittedName>
        <fullName evidence="9">MFS transporter</fullName>
    </submittedName>
</protein>
<evidence type="ECO:0000256" key="2">
    <source>
        <dbReference type="ARBA" id="ARBA00022448"/>
    </source>
</evidence>
<dbReference type="InterPro" id="IPR020846">
    <property type="entry name" value="MFS_dom"/>
</dbReference>
<sequence>MTTLAEAPTRSGSRVIAALAGAVLVYSLMQTMLVPALPVLGEHFDTSVAVTGWILTAYLLAAAVMAPIVGAMGDRFGDKRVLVIVLIIFALATFAAAAAPNIGVLLVVRAVQGVSMASFPLAMAVLRRTVVGPELSSGIGWLAGTLGIGAGSALVIGGVILEYLSWQWLFVITGILIVLALVAVVAAVPGSHRRPGMPTDWAGAGALAFGLVSLLLAITKASDWGVLSLGFWGLVVVAFVSFATLIAVDSRHDAPIVDMRVFRDKPMMITSALTLVFGFVPYIFYLCLPRILQAPETSTYGSGFTVVQTGLALLPAAVLVFLGGRLTPALARRFGPRVPAVIALALMAAGAVGLAIWPSSVVAIVAFFSLVGLGNGVGFAVCALLVASIVPPSEMAAASGVNSVIRTVGSAVGAPVTTAVLAIGISGDSFALAFVMGAVISVVACLPAIALPATRTAQKA</sequence>
<feature type="transmembrane region" description="Helical" evidence="7">
    <location>
        <begin position="201"/>
        <end position="218"/>
    </location>
</feature>
<keyword evidence="4 7" id="KW-0812">Transmembrane</keyword>
<dbReference type="SUPFAM" id="SSF103473">
    <property type="entry name" value="MFS general substrate transporter"/>
    <property type="match status" value="1"/>
</dbReference>
<evidence type="ECO:0000256" key="1">
    <source>
        <dbReference type="ARBA" id="ARBA00004651"/>
    </source>
</evidence>
<evidence type="ECO:0000256" key="4">
    <source>
        <dbReference type="ARBA" id="ARBA00022692"/>
    </source>
</evidence>
<feature type="transmembrane region" description="Helical" evidence="7">
    <location>
        <begin position="138"/>
        <end position="160"/>
    </location>
</feature>
<feature type="transmembrane region" description="Helical" evidence="7">
    <location>
        <begin position="224"/>
        <end position="248"/>
    </location>
</feature>
<feature type="transmembrane region" description="Helical" evidence="7">
    <location>
        <begin position="363"/>
        <end position="391"/>
    </location>
</feature>
<organism evidence="9 10">
    <name type="scientific">Rhodococcus qingshengii</name>
    <dbReference type="NCBI Taxonomy" id="334542"/>
    <lineage>
        <taxon>Bacteria</taxon>
        <taxon>Bacillati</taxon>
        <taxon>Actinomycetota</taxon>
        <taxon>Actinomycetes</taxon>
        <taxon>Mycobacteriales</taxon>
        <taxon>Nocardiaceae</taxon>
        <taxon>Rhodococcus</taxon>
        <taxon>Rhodococcus erythropolis group</taxon>
    </lineage>
</organism>
<evidence type="ECO:0000313" key="9">
    <source>
        <dbReference type="EMBL" id="PCK25561.1"/>
    </source>
</evidence>